<sequence length="83" mass="9164">MIKNAPNNLTVTGVIPLENVRDYYVAADVFVLPAMQENHPMCVLEAAGAGLPIILRDIPQYNDTFKGDAVMAKTDDEFLELIQ</sequence>
<dbReference type="Pfam" id="PF13692">
    <property type="entry name" value="Glyco_trans_1_4"/>
    <property type="match status" value="1"/>
</dbReference>
<gene>
    <name evidence="1" type="ORF">KOY49_01815</name>
</gene>
<dbReference type="Proteomes" id="UP000677117">
    <property type="component" value="Chromosome"/>
</dbReference>
<evidence type="ECO:0000313" key="2">
    <source>
        <dbReference type="Proteomes" id="UP000677117"/>
    </source>
</evidence>
<dbReference type="GO" id="GO:0016757">
    <property type="term" value="F:glycosyltransferase activity"/>
    <property type="evidence" value="ECO:0007669"/>
    <property type="project" value="UniProtKB-KW"/>
</dbReference>
<dbReference type="KEGG" id="mvl:KOY49_01815"/>
<keyword evidence="1" id="KW-0328">Glycosyltransferase</keyword>
<dbReference type="EMBL" id="CP076459">
    <property type="protein sequence ID" value="QWQ31722.1"/>
    <property type="molecule type" value="Genomic_DNA"/>
</dbReference>
<evidence type="ECO:0000313" key="1">
    <source>
        <dbReference type="EMBL" id="QWQ31722.1"/>
    </source>
</evidence>
<accession>A0A8F1MB92</accession>
<keyword evidence="1" id="KW-0808">Transferase</keyword>
<keyword evidence="2" id="KW-1185">Reference proteome</keyword>
<name>A0A8F1MB92_9BACT</name>
<dbReference type="RefSeq" id="WP_232736477.1">
    <property type="nucleotide sequence ID" value="NZ_CP076459.1"/>
</dbReference>
<proteinExistence type="predicted"/>
<dbReference type="Gene3D" id="3.40.50.2000">
    <property type="entry name" value="Glycogen Phosphorylase B"/>
    <property type="match status" value="1"/>
</dbReference>
<dbReference type="AlphaFoldDB" id="A0A8F1MB92"/>
<reference evidence="1" key="1">
    <citation type="submission" date="2021-06" db="EMBL/GenBank/DDBJ databases">
        <title>An adapted protocol for Saccharibacteria cultivation: two new species join this phylum of Candidate Phyla Radiations.</title>
        <authorList>
            <person name="Ibrahim A."/>
            <person name="Maatouk M."/>
            <person name="Raoult D."/>
            <person name="Bittar F."/>
        </authorList>
    </citation>
    <scope>NUCLEOTIDE SEQUENCE</scope>
    <source>
        <strain evidence="1">IHU2</strain>
    </source>
</reference>
<dbReference type="EC" id="2.4.-.-" evidence="1"/>
<protein>
    <submittedName>
        <fullName evidence="1">Glycosyltransferase</fullName>
        <ecNumber evidence="1">2.4.-.-</ecNumber>
    </submittedName>
</protein>
<dbReference type="SUPFAM" id="SSF53756">
    <property type="entry name" value="UDP-Glycosyltransferase/glycogen phosphorylase"/>
    <property type="match status" value="1"/>
</dbReference>
<organism evidence="1 2">
    <name type="scientific">Candidatus Minimicrobia vallesae</name>
    <dbReference type="NCBI Taxonomy" id="2841264"/>
    <lineage>
        <taxon>Bacteria</taxon>
        <taxon>Candidatus Saccharimonadota</taxon>
        <taxon>Candidatus Saccharimonadota incertae sedis</taxon>
        <taxon>Candidatus Minimicrobia</taxon>
    </lineage>
</organism>